<dbReference type="OrthoDB" id="7054074at2"/>
<dbReference type="SUPFAM" id="SSF54593">
    <property type="entry name" value="Glyoxalase/Bleomycin resistance protein/Dihydroxybiphenyl dioxygenase"/>
    <property type="match status" value="1"/>
</dbReference>
<gene>
    <name evidence="1" type="ORF">EV191_11261</name>
</gene>
<sequence>MYLRQVALAVRELDRAVEDICAVLGVPVCFTPEDEMALRGRALIDEFGLENAVFVVGDTFLEVVTPARQNTTIDRFLRARGDSGYMVLVQCLNLAAARQRAIGMGIREVWQAPLDDLDSVHLDPRDTGGSFLSLDRPHEPTEWPWAGTSWREVARTDVTSEIVGVEIATEKPDTLVSRWSTLLDRPVDEDSAEPAVLLDRGQIHFGQARAGQPDTLCRVDIRCPDPGEVVRRARKRDVAFDDSGRPILAGVPFALIEG</sequence>
<proteinExistence type="predicted"/>
<dbReference type="Proteomes" id="UP000294911">
    <property type="component" value="Unassembled WGS sequence"/>
</dbReference>
<dbReference type="RefSeq" id="WP_132879211.1">
    <property type="nucleotide sequence ID" value="NZ_SLXQ01000012.1"/>
</dbReference>
<name>A0A4R2QE58_9PSEU</name>
<dbReference type="InterPro" id="IPR029068">
    <property type="entry name" value="Glyas_Bleomycin-R_OHBP_Dase"/>
</dbReference>
<evidence type="ECO:0000313" key="1">
    <source>
        <dbReference type="EMBL" id="TCP47267.1"/>
    </source>
</evidence>
<keyword evidence="2" id="KW-1185">Reference proteome</keyword>
<dbReference type="EMBL" id="SLXQ01000012">
    <property type="protein sequence ID" value="TCP47267.1"/>
    <property type="molecule type" value="Genomic_DNA"/>
</dbReference>
<dbReference type="AlphaFoldDB" id="A0A4R2QE58"/>
<comment type="caution">
    <text evidence="1">The sequence shown here is derived from an EMBL/GenBank/DDBJ whole genome shotgun (WGS) entry which is preliminary data.</text>
</comment>
<accession>A0A4R2QE58</accession>
<dbReference type="Gene3D" id="3.10.180.10">
    <property type="entry name" value="2,3-Dihydroxybiphenyl 1,2-Dioxygenase, domain 1"/>
    <property type="match status" value="1"/>
</dbReference>
<evidence type="ECO:0000313" key="2">
    <source>
        <dbReference type="Proteomes" id="UP000294911"/>
    </source>
</evidence>
<reference evidence="1 2" key="1">
    <citation type="submission" date="2019-03" db="EMBL/GenBank/DDBJ databases">
        <title>Genomic Encyclopedia of Type Strains, Phase IV (KMG-IV): sequencing the most valuable type-strain genomes for metagenomic binning, comparative biology and taxonomic classification.</title>
        <authorList>
            <person name="Goeker M."/>
        </authorList>
    </citation>
    <scope>NUCLEOTIDE SEQUENCE [LARGE SCALE GENOMIC DNA]</scope>
    <source>
        <strain evidence="1 2">DSM 45765</strain>
    </source>
</reference>
<protein>
    <submittedName>
        <fullName evidence="1">Glyoxalase-like protein</fullName>
    </submittedName>
</protein>
<organism evidence="1 2">
    <name type="scientific">Tamaricihabitans halophyticus</name>
    <dbReference type="NCBI Taxonomy" id="1262583"/>
    <lineage>
        <taxon>Bacteria</taxon>
        <taxon>Bacillati</taxon>
        <taxon>Actinomycetota</taxon>
        <taxon>Actinomycetes</taxon>
        <taxon>Pseudonocardiales</taxon>
        <taxon>Pseudonocardiaceae</taxon>
        <taxon>Tamaricihabitans</taxon>
    </lineage>
</organism>